<evidence type="ECO:0000313" key="4">
    <source>
        <dbReference type="EMBL" id="UTW05725.1"/>
    </source>
</evidence>
<dbReference type="Proteomes" id="UP001059950">
    <property type="component" value="Plasmid unnamed"/>
</dbReference>
<geneLocation type="plasmid" evidence="4 5">
    <name>unnamed</name>
</geneLocation>
<proteinExistence type="predicted"/>
<dbReference type="SUPFAM" id="SSF54631">
    <property type="entry name" value="CBS-domain pair"/>
    <property type="match status" value="1"/>
</dbReference>
<dbReference type="PROSITE" id="PS51371">
    <property type="entry name" value="CBS"/>
    <property type="match status" value="2"/>
</dbReference>
<dbReference type="Pfam" id="PF00571">
    <property type="entry name" value="CBS"/>
    <property type="match status" value="2"/>
</dbReference>
<feature type="domain" description="CBS" evidence="3">
    <location>
        <begin position="75"/>
        <end position="130"/>
    </location>
</feature>
<dbReference type="InterPro" id="IPR046342">
    <property type="entry name" value="CBS_dom_sf"/>
</dbReference>
<dbReference type="InterPro" id="IPR051257">
    <property type="entry name" value="Diverse_CBS-Domain"/>
</dbReference>
<evidence type="ECO:0000313" key="5">
    <source>
        <dbReference type="Proteomes" id="UP001059950"/>
    </source>
</evidence>
<keyword evidence="5" id="KW-1185">Reference proteome</keyword>
<evidence type="ECO:0000259" key="3">
    <source>
        <dbReference type="PROSITE" id="PS51371"/>
    </source>
</evidence>
<dbReference type="PANTHER" id="PTHR43080:SF26">
    <property type="entry name" value="REGULATORY PROTEIN"/>
    <property type="match status" value="1"/>
</dbReference>
<dbReference type="CDD" id="cd04629">
    <property type="entry name" value="CBS_pair_bac"/>
    <property type="match status" value="1"/>
</dbReference>
<sequence>MILVKEIMSEHMTPLKEGMSLPQALDHLLASNMLGLPVTDDKKHVTGFLSEQDCIPYLLGDSYHCDSHVLVKDMMRRDPLTVKPTNTALELAQMMTTNKPKVYPVVENGILVGVVKRSQVMAVLNQQLKHCRVA</sequence>
<accession>A0ABY5H0M0</accession>
<dbReference type="EMBL" id="CP073345">
    <property type="protein sequence ID" value="UTW05725.1"/>
    <property type="molecule type" value="Genomic_DNA"/>
</dbReference>
<organism evidence="4 5">
    <name type="scientific">Amphritea atlantica</name>
    <dbReference type="NCBI Taxonomy" id="355243"/>
    <lineage>
        <taxon>Bacteria</taxon>
        <taxon>Pseudomonadati</taxon>
        <taxon>Pseudomonadota</taxon>
        <taxon>Gammaproteobacteria</taxon>
        <taxon>Oceanospirillales</taxon>
        <taxon>Oceanospirillaceae</taxon>
        <taxon>Amphritea</taxon>
    </lineage>
</organism>
<evidence type="ECO:0000256" key="2">
    <source>
        <dbReference type="PROSITE-ProRule" id="PRU00703"/>
    </source>
</evidence>
<evidence type="ECO:0000256" key="1">
    <source>
        <dbReference type="ARBA" id="ARBA00023122"/>
    </source>
</evidence>
<protein>
    <submittedName>
        <fullName evidence="4">CBS domain-containing protein</fullName>
    </submittedName>
</protein>
<dbReference type="PANTHER" id="PTHR43080">
    <property type="entry name" value="CBS DOMAIN-CONTAINING PROTEIN CBSX3, MITOCHONDRIAL"/>
    <property type="match status" value="1"/>
</dbReference>
<dbReference type="Gene3D" id="3.10.580.10">
    <property type="entry name" value="CBS-domain"/>
    <property type="match status" value="1"/>
</dbReference>
<keyword evidence="1 2" id="KW-0129">CBS domain</keyword>
<keyword evidence="4" id="KW-0614">Plasmid</keyword>
<name>A0ABY5H0M0_9GAMM</name>
<gene>
    <name evidence="4" type="ORF">KDX31_20290</name>
</gene>
<feature type="domain" description="CBS" evidence="3">
    <location>
        <begin position="8"/>
        <end position="67"/>
    </location>
</feature>
<reference evidence="4" key="1">
    <citation type="submission" date="2021-04" db="EMBL/GenBank/DDBJ databases">
        <title>Oceanospirillales bacteria with DddD are important DMSP degraders in coastal seawater.</title>
        <authorList>
            <person name="Liu J."/>
        </authorList>
    </citation>
    <scope>NUCLEOTIDE SEQUENCE</scope>
    <source>
        <strain evidence="4">GY6</strain>
        <plasmid evidence="4">unnamed</plasmid>
    </source>
</reference>
<dbReference type="InterPro" id="IPR000644">
    <property type="entry name" value="CBS_dom"/>
</dbReference>
<dbReference type="InterPro" id="IPR044729">
    <property type="entry name" value="CBS_bac"/>
</dbReference>